<keyword evidence="1" id="KW-0812">Transmembrane</keyword>
<feature type="transmembrane region" description="Helical" evidence="1">
    <location>
        <begin position="215"/>
        <end position="239"/>
    </location>
</feature>
<gene>
    <name evidence="2" type="ORF">SDC9_103978</name>
</gene>
<dbReference type="PANTHER" id="PTHR23530">
    <property type="entry name" value="TRANSPORT PROTEIN-RELATED"/>
    <property type="match status" value="1"/>
</dbReference>
<evidence type="ECO:0000256" key="1">
    <source>
        <dbReference type="SAM" id="Phobius"/>
    </source>
</evidence>
<dbReference type="GO" id="GO:0022857">
    <property type="term" value="F:transmembrane transporter activity"/>
    <property type="evidence" value="ECO:0007669"/>
    <property type="project" value="InterPro"/>
</dbReference>
<dbReference type="PANTHER" id="PTHR23530:SF1">
    <property type="entry name" value="PERMEASE, MAJOR FACILITATOR SUPERFAMILY-RELATED"/>
    <property type="match status" value="1"/>
</dbReference>
<dbReference type="AlphaFoldDB" id="A0A645AVJ6"/>
<dbReference type="InterPro" id="IPR036259">
    <property type="entry name" value="MFS_trans_sf"/>
</dbReference>
<dbReference type="Gene3D" id="1.20.1250.20">
    <property type="entry name" value="MFS general substrate transporter like domains"/>
    <property type="match status" value="1"/>
</dbReference>
<feature type="transmembrane region" description="Helical" evidence="1">
    <location>
        <begin position="127"/>
        <end position="148"/>
    </location>
</feature>
<dbReference type="SUPFAM" id="SSF103473">
    <property type="entry name" value="MFS general substrate transporter"/>
    <property type="match status" value="1"/>
</dbReference>
<organism evidence="2">
    <name type="scientific">bioreactor metagenome</name>
    <dbReference type="NCBI Taxonomy" id="1076179"/>
    <lineage>
        <taxon>unclassified sequences</taxon>
        <taxon>metagenomes</taxon>
        <taxon>ecological metagenomes</taxon>
    </lineage>
</organism>
<evidence type="ECO:0000313" key="2">
    <source>
        <dbReference type="EMBL" id="MPM57157.1"/>
    </source>
</evidence>
<proteinExistence type="predicted"/>
<protein>
    <recommendedName>
        <fullName evidence="3">Major facilitator superfamily (MFS) profile domain-containing protein</fullName>
    </recommendedName>
</protein>
<accession>A0A645AVJ6</accession>
<feature type="transmembrane region" description="Helical" evidence="1">
    <location>
        <begin position="169"/>
        <end position="195"/>
    </location>
</feature>
<keyword evidence="1" id="KW-0472">Membrane</keyword>
<reference evidence="2" key="1">
    <citation type="submission" date="2019-08" db="EMBL/GenBank/DDBJ databases">
        <authorList>
            <person name="Kucharzyk K."/>
            <person name="Murdoch R.W."/>
            <person name="Higgins S."/>
            <person name="Loffler F."/>
        </authorList>
    </citation>
    <scope>NUCLEOTIDE SEQUENCE</scope>
</reference>
<feature type="transmembrane region" description="Helical" evidence="1">
    <location>
        <begin position="21"/>
        <end position="40"/>
    </location>
</feature>
<evidence type="ECO:0008006" key="3">
    <source>
        <dbReference type="Google" id="ProtNLM"/>
    </source>
</evidence>
<dbReference type="InterPro" id="IPR011701">
    <property type="entry name" value="MFS"/>
</dbReference>
<feature type="transmembrane region" description="Helical" evidence="1">
    <location>
        <begin position="246"/>
        <end position="265"/>
    </location>
</feature>
<dbReference type="InterPro" id="IPR053160">
    <property type="entry name" value="MFS_DHA3_Transporter"/>
</dbReference>
<dbReference type="Pfam" id="PF07690">
    <property type="entry name" value="MFS_1"/>
    <property type="match status" value="1"/>
</dbReference>
<comment type="caution">
    <text evidence="2">The sequence shown here is derived from an EMBL/GenBank/DDBJ whole genome shotgun (WGS) entry which is preliminary data.</text>
</comment>
<sequence>MYDNLAQENRVEEFPEYNGKIGSMSQMALGIAGLLGGITAYFSFPLLMWLSVIPLLICFILSTQLTEVKEMEKSNDNIFVHVKEAFKNFLSNKKLKLISLADIIGFGLGEAGWNFRSAFIATVWPVWAIGIAQILNNIGAAISFHFSGRALKKVKPINILIFKLNLNGIVNLTSIFLANAFSPILMSISSLFYGVGQVAKNKLLQDEFNQKQRATMGSLNSLAGSLFYSIFAIVLGILADKFGPKNALTIQYLLSLSVLIFYFSLKRYTKNESK</sequence>
<name>A0A645AVJ6_9ZZZZ</name>
<dbReference type="EMBL" id="VSSQ01016118">
    <property type="protein sequence ID" value="MPM57157.1"/>
    <property type="molecule type" value="Genomic_DNA"/>
</dbReference>
<keyword evidence="1" id="KW-1133">Transmembrane helix</keyword>